<comment type="catalytic activity">
    <reaction evidence="11 15">
        <text>Hydrolyzes the peptide bond -P2-(S-farnesyl or geranylgeranyl)C-P1'-P2'-P3'-COOH where P1' and P2' are amino acids with aliphatic side chains and P3' is any C-terminal residue.</text>
        <dbReference type="EC" id="3.4.24.84"/>
    </reaction>
</comment>
<evidence type="ECO:0000256" key="7">
    <source>
        <dbReference type="ARBA" id="ARBA00022833"/>
    </source>
</evidence>
<dbReference type="InterPro" id="IPR001915">
    <property type="entry name" value="Peptidase_M48"/>
</dbReference>
<evidence type="ECO:0000259" key="16">
    <source>
        <dbReference type="Pfam" id="PF01435"/>
    </source>
</evidence>
<keyword evidence="19" id="KW-1185">Reference proteome</keyword>
<dbReference type="Pfam" id="PF01435">
    <property type="entry name" value="Peptidase_M48"/>
    <property type="match status" value="1"/>
</dbReference>
<comment type="subcellular location">
    <subcellularLocation>
        <location evidence="1 15">Endoplasmic reticulum membrane</location>
        <topology evidence="1 15">Multi-pass membrane protein</topology>
    </subcellularLocation>
</comment>
<evidence type="ECO:0000313" key="18">
    <source>
        <dbReference type="EMBL" id="KAJ3131897.1"/>
    </source>
</evidence>
<dbReference type="EMBL" id="JADGJH010000274">
    <property type="protein sequence ID" value="KAJ3131897.1"/>
    <property type="molecule type" value="Genomic_DNA"/>
</dbReference>
<dbReference type="AlphaFoldDB" id="A0AAD5XKI5"/>
<comment type="function">
    <text evidence="15">Proteolytically removes the C-terminal three residues of farnesylated proteins.</text>
</comment>
<gene>
    <name evidence="18" type="ORF">HK100_005899</name>
</gene>
<keyword evidence="8 15" id="KW-1133">Transmembrane helix</keyword>
<comment type="similarity">
    <text evidence="12 15">Belongs to the peptidase M48A family.</text>
</comment>
<keyword evidence="3 15" id="KW-0812">Transmembrane</keyword>
<keyword evidence="10 15" id="KW-0472">Membrane</keyword>
<organism evidence="18 19">
    <name type="scientific">Physocladia obscura</name>
    <dbReference type="NCBI Taxonomy" id="109957"/>
    <lineage>
        <taxon>Eukaryota</taxon>
        <taxon>Fungi</taxon>
        <taxon>Fungi incertae sedis</taxon>
        <taxon>Chytridiomycota</taxon>
        <taxon>Chytridiomycota incertae sedis</taxon>
        <taxon>Chytridiomycetes</taxon>
        <taxon>Chytridiales</taxon>
        <taxon>Chytriomycetaceae</taxon>
        <taxon>Physocladia</taxon>
    </lineage>
</organism>
<keyword evidence="4 14" id="KW-0479">Metal-binding</keyword>
<evidence type="ECO:0000256" key="10">
    <source>
        <dbReference type="ARBA" id="ARBA00023136"/>
    </source>
</evidence>
<dbReference type="CDD" id="cd07343">
    <property type="entry name" value="M48A_Zmpste24p_like"/>
    <property type="match status" value="1"/>
</dbReference>
<comment type="cofactor">
    <cofactor evidence="14 15">
        <name>Zn(2+)</name>
        <dbReference type="ChEBI" id="CHEBI:29105"/>
    </cofactor>
    <text evidence="14 15">Binds 1 zinc ion per subunit.</text>
</comment>
<keyword evidence="5 15" id="KW-0378">Hydrolase</keyword>
<reference evidence="18" key="1">
    <citation type="submission" date="2020-05" db="EMBL/GenBank/DDBJ databases">
        <title>Phylogenomic resolution of chytrid fungi.</title>
        <authorList>
            <person name="Stajich J.E."/>
            <person name="Amses K."/>
            <person name="Simmons R."/>
            <person name="Seto K."/>
            <person name="Myers J."/>
            <person name="Bonds A."/>
            <person name="Quandt C.A."/>
            <person name="Barry K."/>
            <person name="Liu P."/>
            <person name="Grigoriev I."/>
            <person name="Longcore J.E."/>
            <person name="James T.Y."/>
        </authorList>
    </citation>
    <scope>NUCLEOTIDE SEQUENCE</scope>
    <source>
        <strain evidence="18">JEL0513</strain>
    </source>
</reference>
<feature type="transmembrane region" description="Helical" evidence="15">
    <location>
        <begin position="185"/>
        <end position="208"/>
    </location>
</feature>
<comment type="caution">
    <text evidence="18">The sequence shown here is derived from an EMBL/GenBank/DDBJ whole genome shotgun (WGS) entry which is preliminary data.</text>
</comment>
<dbReference type="GO" id="GO:0004222">
    <property type="term" value="F:metalloendopeptidase activity"/>
    <property type="evidence" value="ECO:0007669"/>
    <property type="project" value="UniProtKB-UniRule"/>
</dbReference>
<evidence type="ECO:0000256" key="11">
    <source>
        <dbReference type="ARBA" id="ARBA00044456"/>
    </source>
</evidence>
<keyword evidence="9 15" id="KW-0482">Metalloprotease</keyword>
<evidence type="ECO:0000256" key="1">
    <source>
        <dbReference type="ARBA" id="ARBA00004477"/>
    </source>
</evidence>
<name>A0AAD5XKI5_9FUNG</name>
<keyword evidence="7 14" id="KW-0862">Zinc</keyword>
<dbReference type="Pfam" id="PF16491">
    <property type="entry name" value="Peptidase_M48_N"/>
    <property type="match status" value="1"/>
</dbReference>
<evidence type="ECO:0000256" key="13">
    <source>
        <dbReference type="PIRSR" id="PIRSR627057-1"/>
    </source>
</evidence>
<accession>A0AAD5XKI5</accession>
<dbReference type="InterPro" id="IPR027057">
    <property type="entry name" value="CAXX_Prtase_1"/>
</dbReference>
<dbReference type="GO" id="GO:0005789">
    <property type="term" value="C:endoplasmic reticulum membrane"/>
    <property type="evidence" value="ECO:0007669"/>
    <property type="project" value="UniProtKB-SubCell"/>
</dbReference>
<feature type="domain" description="Peptidase M48" evidence="16">
    <location>
        <begin position="217"/>
        <end position="422"/>
    </location>
</feature>
<keyword evidence="6 15" id="KW-0256">Endoplasmic reticulum</keyword>
<feature type="transmembrane region" description="Helical" evidence="15">
    <location>
        <begin position="159"/>
        <end position="179"/>
    </location>
</feature>
<dbReference type="PANTHER" id="PTHR10120">
    <property type="entry name" value="CAAX PRENYL PROTEASE 1"/>
    <property type="match status" value="1"/>
</dbReference>
<evidence type="ECO:0000256" key="6">
    <source>
        <dbReference type="ARBA" id="ARBA00022824"/>
    </source>
</evidence>
<evidence type="ECO:0000256" key="5">
    <source>
        <dbReference type="ARBA" id="ARBA00022801"/>
    </source>
</evidence>
<dbReference type="Gene3D" id="3.30.2010.10">
    <property type="entry name" value="Metalloproteases ('zincins'), catalytic domain"/>
    <property type="match status" value="1"/>
</dbReference>
<evidence type="ECO:0000313" key="19">
    <source>
        <dbReference type="Proteomes" id="UP001211907"/>
    </source>
</evidence>
<feature type="transmembrane region" description="Helical" evidence="15">
    <location>
        <begin position="6"/>
        <end position="26"/>
    </location>
</feature>
<feature type="binding site" evidence="14">
    <location>
        <position position="366"/>
    </location>
    <ligand>
        <name>Zn(2+)</name>
        <dbReference type="ChEBI" id="CHEBI:29105"/>
        <note>catalytic</note>
    </ligand>
</feature>
<comment type="caution">
    <text evidence="15">Lacks conserved residue(s) required for the propagation of feature annotation.</text>
</comment>
<evidence type="ECO:0000256" key="9">
    <source>
        <dbReference type="ARBA" id="ARBA00023049"/>
    </source>
</evidence>
<keyword evidence="2 15" id="KW-0645">Protease</keyword>
<sequence length="424" mass="48251">MEYVGYRVAVLAIMWAMYFVEQYLLLRQHMRLADEKLGVPAELQTHVSQQEHEQAKKYGRAKSEFEFVLGLFNQSVATITIVCDLLPALWSLARQLLVSLGIKNNNEILLSVVFTVLATVASTVISWPFELYKNFVIEEKFGFNKSTLPLFISDQFKTLLLTCVISAPFVAGILFVIKWAGANSFFFYVGAFVLVFQIIMILIFPTFIAPLFNKFTPLEDGDLKSLISLLAAKVDFPLTKVFVIDGSRRSSHSNAYFTGLYKDKRIVLYDTLLNQQTNQEILAVLAHELGHWQKSHILSKLAITQLQLFALFYTFSHFVESADMYRAFGFTEEQPVLIGLVLFSYIYQPIDSLTSFATNYVSRLHEFEADGYAKKLGYAEDLKSGLIKLHKKNLGNLVPDPWYSAWHYSHPPLVERLAAIGKTE</sequence>
<evidence type="ECO:0000256" key="14">
    <source>
        <dbReference type="PIRSR" id="PIRSR627057-2"/>
    </source>
</evidence>
<dbReference type="FunFam" id="3.30.2010.10:FF:000002">
    <property type="entry name" value="CAAX prenyl protease"/>
    <property type="match status" value="1"/>
</dbReference>
<feature type="active site" description="Proton donor" evidence="13">
    <location>
        <position position="370"/>
    </location>
</feature>
<dbReference type="InterPro" id="IPR032456">
    <property type="entry name" value="Peptidase_M48_N"/>
</dbReference>
<evidence type="ECO:0000256" key="3">
    <source>
        <dbReference type="ARBA" id="ARBA00022692"/>
    </source>
</evidence>
<protein>
    <recommendedName>
        <fullName evidence="15">CAAX prenyl protease</fullName>
        <ecNumber evidence="15">3.4.24.84</ecNumber>
    </recommendedName>
</protein>
<feature type="binding site" evidence="14">
    <location>
        <position position="287"/>
    </location>
    <ligand>
        <name>Zn(2+)</name>
        <dbReference type="ChEBI" id="CHEBI:29105"/>
        <note>catalytic</note>
    </ligand>
</feature>
<dbReference type="EC" id="3.4.24.84" evidence="15"/>
<evidence type="ECO:0000256" key="4">
    <source>
        <dbReference type="ARBA" id="ARBA00022723"/>
    </source>
</evidence>
<feature type="domain" description="CAAX prenyl protease 1 N-terminal" evidence="17">
    <location>
        <begin position="32"/>
        <end position="214"/>
    </location>
</feature>
<proteinExistence type="inferred from homology"/>
<evidence type="ECO:0000256" key="15">
    <source>
        <dbReference type="RuleBase" id="RU366005"/>
    </source>
</evidence>
<evidence type="ECO:0000256" key="2">
    <source>
        <dbReference type="ARBA" id="ARBA00022670"/>
    </source>
</evidence>
<feature type="transmembrane region" description="Helical" evidence="15">
    <location>
        <begin position="108"/>
        <end position="129"/>
    </location>
</feature>
<dbReference type="GO" id="GO:0046872">
    <property type="term" value="F:metal ion binding"/>
    <property type="evidence" value="ECO:0007669"/>
    <property type="project" value="UniProtKB-UniRule"/>
</dbReference>
<feature type="active site" evidence="13">
    <location>
        <position position="288"/>
    </location>
</feature>
<feature type="binding site" evidence="14">
    <location>
        <position position="291"/>
    </location>
    <ligand>
        <name>Zn(2+)</name>
        <dbReference type="ChEBI" id="CHEBI:29105"/>
        <note>catalytic</note>
    </ligand>
</feature>
<evidence type="ECO:0000256" key="12">
    <source>
        <dbReference type="ARBA" id="ARBA00060927"/>
    </source>
</evidence>
<dbReference type="GO" id="GO:0071586">
    <property type="term" value="P:CAAX-box protein processing"/>
    <property type="evidence" value="ECO:0007669"/>
    <property type="project" value="UniProtKB-UniRule"/>
</dbReference>
<evidence type="ECO:0000256" key="8">
    <source>
        <dbReference type="ARBA" id="ARBA00022989"/>
    </source>
</evidence>
<dbReference type="Proteomes" id="UP001211907">
    <property type="component" value="Unassembled WGS sequence"/>
</dbReference>
<evidence type="ECO:0000259" key="17">
    <source>
        <dbReference type="Pfam" id="PF16491"/>
    </source>
</evidence>